<gene>
    <name evidence="8" type="ORF">NDN08_005248</name>
</gene>
<keyword evidence="9" id="KW-1185">Reference proteome</keyword>
<proteinExistence type="inferred from homology"/>
<dbReference type="Proteomes" id="UP001157974">
    <property type="component" value="Unassembled WGS sequence"/>
</dbReference>
<dbReference type="InterPro" id="IPR029063">
    <property type="entry name" value="SAM-dependent_MTases_sf"/>
</dbReference>
<comment type="similarity">
    <text evidence="2 7">Belongs to the NDUFAF7 family.</text>
</comment>
<sequence>MYGWKALLRHHLSHGRSLRNLSDDKASRLVGIDRSKLHSPHVKKTKAGAAESMVAHLTQRIQYRNALTVADYMRECLTNPHHGYYMKKEVFGRTGDFTTAPEISQVFGESLGIWILKTFAAITSVHKPKGFRIVELGPGRGTLMRDISRIIKSVTPTVFRNLEIQFMEVSPKLKEVQKATMGAYAHESLGLHWFENLSQIPEPDGMATIYIAQEFFDALAVHQFQKTDKGWCERMIDVQVDPNGEFPFRYVLSRGATAASTVYKALLPAGVEEVEISPDAYGIAQTLGSFIGASDGLGACLVVDYGKLGPIEASLRAVKDHKIEPALLSPGEADLSVDVDFGLLSRGFREGGGKHVDVHGPISQRELLHSLGGVEKAYMLAESAESESQKAAVLKSYERLSSPDQMGDIYKAIAVTHSDVPTPVAF</sequence>
<evidence type="ECO:0000256" key="4">
    <source>
        <dbReference type="ARBA" id="ARBA00022679"/>
    </source>
</evidence>
<reference evidence="8 9" key="1">
    <citation type="journal article" date="2023" name="Nat. Commun.">
        <title>Origin of minicircular mitochondrial genomes in red algae.</title>
        <authorList>
            <person name="Lee Y."/>
            <person name="Cho C.H."/>
            <person name="Lee Y.M."/>
            <person name="Park S.I."/>
            <person name="Yang J.H."/>
            <person name="West J.A."/>
            <person name="Bhattacharya D."/>
            <person name="Yoon H.S."/>
        </authorList>
    </citation>
    <scope>NUCLEOTIDE SEQUENCE [LARGE SCALE GENOMIC DNA]</scope>
    <source>
        <strain evidence="8 9">CCMP1338</strain>
        <tissue evidence="8">Whole cell</tissue>
    </source>
</reference>
<dbReference type="GO" id="GO:0035243">
    <property type="term" value="F:protein-arginine omega-N symmetric methyltransferase activity"/>
    <property type="evidence" value="ECO:0007669"/>
    <property type="project" value="UniProtKB-EC"/>
</dbReference>
<evidence type="ECO:0000256" key="7">
    <source>
        <dbReference type="RuleBase" id="RU364114"/>
    </source>
</evidence>
<name>A0AAV8V499_9RHOD</name>
<accession>A0AAV8V499</accession>
<comment type="function">
    <text evidence="7">Arginine methyltransferase involved in the assembly or stability of mitochondrial NADH:ubiquinone oxidoreductase complex (complex I).</text>
</comment>
<dbReference type="Gene3D" id="3.40.50.12710">
    <property type="match status" value="1"/>
</dbReference>
<dbReference type="GO" id="GO:0005739">
    <property type="term" value="C:mitochondrion"/>
    <property type="evidence" value="ECO:0007669"/>
    <property type="project" value="UniProtKB-SubCell"/>
</dbReference>
<comment type="caution">
    <text evidence="8">The sequence shown here is derived from an EMBL/GenBank/DDBJ whole genome shotgun (WGS) entry which is preliminary data.</text>
</comment>
<dbReference type="Pfam" id="PF02636">
    <property type="entry name" value="Methyltransf_28"/>
    <property type="match status" value="1"/>
</dbReference>
<keyword evidence="3 7" id="KW-0489">Methyltransferase</keyword>
<dbReference type="GO" id="GO:0032259">
    <property type="term" value="P:methylation"/>
    <property type="evidence" value="ECO:0007669"/>
    <property type="project" value="UniProtKB-KW"/>
</dbReference>
<dbReference type="GO" id="GO:0032981">
    <property type="term" value="P:mitochondrial respiratory chain complex I assembly"/>
    <property type="evidence" value="ECO:0007669"/>
    <property type="project" value="TreeGrafter"/>
</dbReference>
<evidence type="ECO:0000313" key="8">
    <source>
        <dbReference type="EMBL" id="KAJ8908542.1"/>
    </source>
</evidence>
<evidence type="ECO:0000256" key="3">
    <source>
        <dbReference type="ARBA" id="ARBA00022603"/>
    </source>
</evidence>
<keyword evidence="5 7" id="KW-0496">Mitochondrion</keyword>
<evidence type="ECO:0000256" key="5">
    <source>
        <dbReference type="ARBA" id="ARBA00023128"/>
    </source>
</evidence>
<dbReference type="EMBL" id="JAMWBK010000001">
    <property type="protein sequence ID" value="KAJ8908542.1"/>
    <property type="molecule type" value="Genomic_DNA"/>
</dbReference>
<keyword evidence="4 7" id="KW-0808">Transferase</keyword>
<evidence type="ECO:0000256" key="2">
    <source>
        <dbReference type="ARBA" id="ARBA00005891"/>
    </source>
</evidence>
<dbReference type="InterPro" id="IPR038375">
    <property type="entry name" value="NDUFAF7_sf"/>
</dbReference>
<dbReference type="EC" id="2.1.1.320" evidence="7"/>
<organism evidence="8 9">
    <name type="scientific">Rhodosorus marinus</name>
    <dbReference type="NCBI Taxonomy" id="101924"/>
    <lineage>
        <taxon>Eukaryota</taxon>
        <taxon>Rhodophyta</taxon>
        <taxon>Stylonematophyceae</taxon>
        <taxon>Stylonematales</taxon>
        <taxon>Stylonemataceae</taxon>
        <taxon>Rhodosorus</taxon>
    </lineage>
</organism>
<comment type="subcellular location">
    <subcellularLocation>
        <location evidence="1 7">Mitochondrion</location>
    </subcellularLocation>
</comment>
<comment type="catalytic activity">
    <reaction evidence="6 7">
        <text>L-arginyl-[protein] + 2 S-adenosyl-L-methionine = N(omega),N(omega)'-dimethyl-L-arginyl-[protein] + 2 S-adenosyl-L-homocysteine + 2 H(+)</text>
        <dbReference type="Rhea" id="RHEA:48108"/>
        <dbReference type="Rhea" id="RHEA-COMP:10532"/>
        <dbReference type="Rhea" id="RHEA-COMP:11992"/>
        <dbReference type="ChEBI" id="CHEBI:15378"/>
        <dbReference type="ChEBI" id="CHEBI:29965"/>
        <dbReference type="ChEBI" id="CHEBI:57856"/>
        <dbReference type="ChEBI" id="CHEBI:59789"/>
        <dbReference type="ChEBI" id="CHEBI:88221"/>
        <dbReference type="EC" id="2.1.1.320"/>
    </reaction>
</comment>
<dbReference type="PANTHER" id="PTHR12049:SF7">
    <property type="entry name" value="PROTEIN ARGININE METHYLTRANSFERASE NDUFAF7, MITOCHONDRIAL"/>
    <property type="match status" value="1"/>
</dbReference>
<evidence type="ECO:0000256" key="6">
    <source>
        <dbReference type="ARBA" id="ARBA00048612"/>
    </source>
</evidence>
<dbReference type="AlphaFoldDB" id="A0AAV8V499"/>
<evidence type="ECO:0000313" key="9">
    <source>
        <dbReference type="Proteomes" id="UP001157974"/>
    </source>
</evidence>
<dbReference type="InterPro" id="IPR003788">
    <property type="entry name" value="NDUFAF7"/>
</dbReference>
<protein>
    <recommendedName>
        <fullName evidence="7">Protein arginine methyltransferase NDUFAF7</fullName>
        <ecNumber evidence="7">2.1.1.320</ecNumber>
    </recommendedName>
</protein>
<dbReference type="PANTHER" id="PTHR12049">
    <property type="entry name" value="PROTEIN ARGININE METHYLTRANSFERASE NDUFAF7, MITOCHONDRIAL"/>
    <property type="match status" value="1"/>
</dbReference>
<dbReference type="SUPFAM" id="SSF53335">
    <property type="entry name" value="S-adenosyl-L-methionine-dependent methyltransferases"/>
    <property type="match status" value="1"/>
</dbReference>
<evidence type="ECO:0000256" key="1">
    <source>
        <dbReference type="ARBA" id="ARBA00004173"/>
    </source>
</evidence>